<comment type="caution">
    <text evidence="1">The sequence shown here is derived from an EMBL/GenBank/DDBJ whole genome shotgun (WGS) entry which is preliminary data.</text>
</comment>
<organism evidence="1 2">
    <name type="scientific">Pristionchus fissidentatus</name>
    <dbReference type="NCBI Taxonomy" id="1538716"/>
    <lineage>
        <taxon>Eukaryota</taxon>
        <taxon>Metazoa</taxon>
        <taxon>Ecdysozoa</taxon>
        <taxon>Nematoda</taxon>
        <taxon>Chromadorea</taxon>
        <taxon>Rhabditida</taxon>
        <taxon>Rhabditina</taxon>
        <taxon>Diplogasteromorpha</taxon>
        <taxon>Diplogasteroidea</taxon>
        <taxon>Neodiplogasteridae</taxon>
        <taxon>Pristionchus</taxon>
    </lineage>
</organism>
<accession>A0AAV5X431</accession>
<reference evidence="1" key="1">
    <citation type="submission" date="2023-10" db="EMBL/GenBank/DDBJ databases">
        <title>Genome assembly of Pristionchus species.</title>
        <authorList>
            <person name="Yoshida K."/>
            <person name="Sommer R.J."/>
        </authorList>
    </citation>
    <scope>NUCLEOTIDE SEQUENCE</scope>
    <source>
        <strain evidence="1">RS5133</strain>
    </source>
</reference>
<dbReference type="AlphaFoldDB" id="A0AAV5X431"/>
<keyword evidence="2" id="KW-1185">Reference proteome</keyword>
<feature type="non-terminal residue" evidence="1">
    <location>
        <position position="1"/>
    </location>
</feature>
<protein>
    <submittedName>
        <fullName evidence="1">Uncharacterized protein</fullName>
    </submittedName>
</protein>
<proteinExistence type="predicted"/>
<dbReference type="EMBL" id="BTSY01000007">
    <property type="protein sequence ID" value="GMT36789.1"/>
    <property type="molecule type" value="Genomic_DNA"/>
</dbReference>
<feature type="non-terminal residue" evidence="1">
    <location>
        <position position="117"/>
    </location>
</feature>
<sequence>IISGFGLTKIPDVSPDTLARAKVSFNETDTAYAYYNSEDAFDYVTLMGHHAANSSDTVSFVFGYKVVSSRIESAKIVFYLRNANRPNALKALIRVVDDQGVEVGLANVTVPNSPTKR</sequence>
<gene>
    <name evidence="1" type="ORF">PFISCL1PPCAC_28086</name>
</gene>
<dbReference type="Proteomes" id="UP001432322">
    <property type="component" value="Unassembled WGS sequence"/>
</dbReference>
<evidence type="ECO:0000313" key="1">
    <source>
        <dbReference type="EMBL" id="GMT36789.1"/>
    </source>
</evidence>
<evidence type="ECO:0000313" key="2">
    <source>
        <dbReference type="Proteomes" id="UP001432322"/>
    </source>
</evidence>
<name>A0AAV5X431_9BILA</name>